<dbReference type="PRINTS" id="PR00080">
    <property type="entry name" value="SDRFAMILY"/>
</dbReference>
<dbReference type="RefSeq" id="WP_283424051.1">
    <property type="nucleotide sequence ID" value="NZ_FXTY01000001.1"/>
</dbReference>
<dbReference type="SUPFAM" id="SSF51735">
    <property type="entry name" value="NAD(P)-binding Rossmann-fold domains"/>
    <property type="match status" value="1"/>
</dbReference>
<keyword evidence="2" id="KW-0560">Oxidoreductase</keyword>
<sequence>MAKQLAAITGAGSGLGQALAIELCGRGLLVAGLGRRKDALNETATLAGDSFTPVVADVSDPGQVRAAFETIRAIAPVSILINNAGVYPHRDILDETPESFMQTVAINLGGTVACTSEALKDMTVAGRGRILNVSSFADMHPLPCSAAYSVSKGAVTTFSRALVADLGDRLPKIVISTWMPGMLNTDMGLAEGLDPAVAAKWGAGLALWEDPSLNGAVFEMDREILPPRGLKGRLKDAVRLKRRKPRLITT</sequence>
<dbReference type="PANTHER" id="PTHR44196:SF1">
    <property type="entry name" value="DEHYDROGENASE_REDUCTASE SDR FAMILY MEMBER 7B"/>
    <property type="match status" value="1"/>
</dbReference>
<name>A0ABY1N6M1_9RHOB</name>
<accession>A0ABY1N6M1</accession>
<evidence type="ECO:0000256" key="2">
    <source>
        <dbReference type="ARBA" id="ARBA00023002"/>
    </source>
</evidence>
<comment type="similarity">
    <text evidence="1 3">Belongs to the short-chain dehydrogenases/reductases (SDR) family.</text>
</comment>
<evidence type="ECO:0000256" key="1">
    <source>
        <dbReference type="ARBA" id="ARBA00006484"/>
    </source>
</evidence>
<protein>
    <submittedName>
        <fullName evidence="4">NADP-dependent 3-hydroxy acid dehydrogenase YdfG</fullName>
    </submittedName>
</protein>
<dbReference type="Gene3D" id="3.40.50.720">
    <property type="entry name" value="NAD(P)-binding Rossmann-like Domain"/>
    <property type="match status" value="1"/>
</dbReference>
<organism evidence="4 5">
    <name type="scientific">Shimia sagamensis</name>
    <dbReference type="NCBI Taxonomy" id="1566352"/>
    <lineage>
        <taxon>Bacteria</taxon>
        <taxon>Pseudomonadati</taxon>
        <taxon>Pseudomonadota</taxon>
        <taxon>Alphaproteobacteria</taxon>
        <taxon>Rhodobacterales</taxon>
        <taxon>Roseobacteraceae</taxon>
    </lineage>
</organism>
<gene>
    <name evidence="4" type="ORF">SAMN06265373_101173</name>
</gene>
<reference evidence="4 5" key="1">
    <citation type="submission" date="2017-05" db="EMBL/GenBank/DDBJ databases">
        <authorList>
            <person name="Varghese N."/>
            <person name="Submissions S."/>
        </authorList>
    </citation>
    <scope>NUCLEOTIDE SEQUENCE [LARGE SCALE GENOMIC DNA]</scope>
    <source>
        <strain evidence="4 5">DSM 29734</strain>
    </source>
</reference>
<keyword evidence="5" id="KW-1185">Reference proteome</keyword>
<dbReference type="PRINTS" id="PR00081">
    <property type="entry name" value="GDHRDH"/>
</dbReference>
<proteinExistence type="inferred from homology"/>
<dbReference type="Pfam" id="PF00106">
    <property type="entry name" value="adh_short"/>
    <property type="match status" value="1"/>
</dbReference>
<evidence type="ECO:0000256" key="3">
    <source>
        <dbReference type="RuleBase" id="RU000363"/>
    </source>
</evidence>
<comment type="caution">
    <text evidence="4">The sequence shown here is derived from an EMBL/GenBank/DDBJ whole genome shotgun (WGS) entry which is preliminary data.</text>
</comment>
<evidence type="ECO:0000313" key="4">
    <source>
        <dbReference type="EMBL" id="SMP01827.1"/>
    </source>
</evidence>
<dbReference type="PANTHER" id="PTHR44196">
    <property type="entry name" value="DEHYDROGENASE/REDUCTASE SDR FAMILY MEMBER 7B"/>
    <property type="match status" value="1"/>
</dbReference>
<dbReference type="EMBL" id="FXTY01000001">
    <property type="protein sequence ID" value="SMP01827.1"/>
    <property type="molecule type" value="Genomic_DNA"/>
</dbReference>
<dbReference type="Proteomes" id="UP001157961">
    <property type="component" value="Unassembled WGS sequence"/>
</dbReference>
<dbReference type="InterPro" id="IPR036291">
    <property type="entry name" value="NAD(P)-bd_dom_sf"/>
</dbReference>
<dbReference type="InterPro" id="IPR002347">
    <property type="entry name" value="SDR_fam"/>
</dbReference>
<evidence type="ECO:0000313" key="5">
    <source>
        <dbReference type="Proteomes" id="UP001157961"/>
    </source>
</evidence>
<dbReference type="CDD" id="cd05233">
    <property type="entry name" value="SDR_c"/>
    <property type="match status" value="1"/>
</dbReference>